<dbReference type="EMBL" id="CAWYQH010000013">
    <property type="protein sequence ID" value="CAK8674909.1"/>
    <property type="molecule type" value="Genomic_DNA"/>
</dbReference>
<evidence type="ECO:0000313" key="2">
    <source>
        <dbReference type="EMBL" id="CAK8674909.1"/>
    </source>
</evidence>
<evidence type="ECO:0000256" key="1">
    <source>
        <dbReference type="SAM" id="MobiDB-lite"/>
    </source>
</evidence>
<evidence type="ECO:0000313" key="3">
    <source>
        <dbReference type="Proteomes" id="UP001642483"/>
    </source>
</evidence>
<name>A0ABP0F5C8_CLALP</name>
<reference evidence="2 3" key="1">
    <citation type="submission" date="2024-02" db="EMBL/GenBank/DDBJ databases">
        <authorList>
            <person name="Daric V."/>
            <person name="Darras S."/>
        </authorList>
    </citation>
    <scope>NUCLEOTIDE SEQUENCE [LARGE SCALE GENOMIC DNA]</scope>
</reference>
<organism evidence="2 3">
    <name type="scientific">Clavelina lepadiformis</name>
    <name type="common">Light-bulb sea squirt</name>
    <name type="synonym">Ascidia lepadiformis</name>
    <dbReference type="NCBI Taxonomy" id="159417"/>
    <lineage>
        <taxon>Eukaryota</taxon>
        <taxon>Metazoa</taxon>
        <taxon>Chordata</taxon>
        <taxon>Tunicata</taxon>
        <taxon>Ascidiacea</taxon>
        <taxon>Aplousobranchia</taxon>
        <taxon>Clavelinidae</taxon>
        <taxon>Clavelina</taxon>
    </lineage>
</organism>
<comment type="caution">
    <text evidence="2">The sequence shown here is derived from an EMBL/GenBank/DDBJ whole genome shotgun (WGS) entry which is preliminary data.</text>
</comment>
<dbReference type="Proteomes" id="UP001642483">
    <property type="component" value="Unassembled WGS sequence"/>
</dbReference>
<proteinExistence type="predicted"/>
<gene>
    <name evidence="2" type="ORF">CVLEPA_LOCUS4561</name>
</gene>
<feature type="region of interest" description="Disordered" evidence="1">
    <location>
        <begin position="75"/>
        <end position="113"/>
    </location>
</feature>
<protein>
    <submittedName>
        <fullName evidence="2">Uncharacterized protein</fullName>
    </submittedName>
</protein>
<accession>A0ABP0F5C8</accession>
<feature type="compositionally biased region" description="Polar residues" evidence="1">
    <location>
        <begin position="85"/>
        <end position="95"/>
    </location>
</feature>
<sequence>MAKKRTDVNAEEICEICTTYRPTAAEEWICKQGTLGGAQLGAGESFLESDSRNCGRTVKCFWLLRLRDSQQVSQNELTADKQRNNFRSLLVNTPPTKGVKKRESTANNSDLKT</sequence>
<keyword evidence="3" id="KW-1185">Reference proteome</keyword>